<gene>
    <name evidence="2" type="ORF">KL86SPO_70537</name>
</gene>
<dbReference type="PANTHER" id="PTHR36558:SF1">
    <property type="entry name" value="RESTRICTION ENDONUCLEASE DOMAIN-CONTAINING PROTEIN-RELATED"/>
    <property type="match status" value="1"/>
</dbReference>
<accession>A0A212M1Z3</accession>
<evidence type="ECO:0000259" key="1">
    <source>
        <dbReference type="Pfam" id="PF05685"/>
    </source>
</evidence>
<dbReference type="CDD" id="cd06260">
    <property type="entry name" value="DUF820-like"/>
    <property type="match status" value="1"/>
</dbReference>
<feature type="domain" description="Putative restriction endonuclease" evidence="1">
    <location>
        <begin position="14"/>
        <end position="187"/>
    </location>
</feature>
<dbReference type="InterPro" id="IPR012296">
    <property type="entry name" value="Nuclease_put_TT1808"/>
</dbReference>
<dbReference type="EMBL" id="FMJE01000007">
    <property type="protein sequence ID" value="SCM83679.1"/>
    <property type="molecule type" value="Genomic_DNA"/>
</dbReference>
<dbReference type="Gene3D" id="3.90.1570.10">
    <property type="entry name" value="tt1808, chain A"/>
    <property type="match status" value="1"/>
</dbReference>
<dbReference type="Pfam" id="PF05685">
    <property type="entry name" value="Uma2"/>
    <property type="match status" value="1"/>
</dbReference>
<organism evidence="2">
    <name type="scientific">uncultured Sporomusa sp</name>
    <dbReference type="NCBI Taxonomy" id="307249"/>
    <lineage>
        <taxon>Bacteria</taxon>
        <taxon>Bacillati</taxon>
        <taxon>Bacillota</taxon>
        <taxon>Negativicutes</taxon>
        <taxon>Selenomonadales</taxon>
        <taxon>Sporomusaceae</taxon>
        <taxon>Sporomusa</taxon>
        <taxon>environmental samples</taxon>
    </lineage>
</organism>
<dbReference type="InterPro" id="IPR008538">
    <property type="entry name" value="Uma2"/>
</dbReference>
<name>A0A212M1Z3_9FIRM</name>
<proteinExistence type="predicted"/>
<protein>
    <recommendedName>
        <fullName evidence="1">Putative restriction endonuclease domain-containing protein</fullName>
    </recommendedName>
</protein>
<dbReference type="SUPFAM" id="SSF52980">
    <property type="entry name" value="Restriction endonuclease-like"/>
    <property type="match status" value="1"/>
</dbReference>
<dbReference type="AlphaFoldDB" id="A0A212M1Z3"/>
<evidence type="ECO:0000313" key="2">
    <source>
        <dbReference type="EMBL" id="SCM83679.1"/>
    </source>
</evidence>
<reference evidence="2" key="1">
    <citation type="submission" date="2016-08" db="EMBL/GenBank/DDBJ databases">
        <authorList>
            <person name="Seilhamer J.J."/>
        </authorList>
    </citation>
    <scope>NUCLEOTIDE SEQUENCE</scope>
    <source>
        <strain evidence="2">86</strain>
    </source>
</reference>
<dbReference type="RefSeq" id="WP_288186047.1">
    <property type="nucleotide sequence ID" value="NZ_LT608335.1"/>
</dbReference>
<dbReference type="PANTHER" id="PTHR36558">
    <property type="entry name" value="GLR1098 PROTEIN"/>
    <property type="match status" value="1"/>
</dbReference>
<dbReference type="InterPro" id="IPR011335">
    <property type="entry name" value="Restrct_endonuc-II-like"/>
</dbReference>
<sequence length="195" mass="22436">MPLHNEQREYTYKDYLNWHEEERWEIIDGIAYMQATPSPLHQRISGNLYFALHGYFRNKPCQAFAAPFTVRLPMDNGKTDETSNRNIVEPDLVVVCDSSKLDNNGYAGAPTLIVEIVSKTSVKRDHLLKLNKYEQAGVKEYWIIDPETQSIMSYILNEQGSYGKPNIRAITDDDDISSNAFPELTIKLKDIFATW</sequence>